<protein>
    <submittedName>
        <fullName evidence="1">Uncharacterized protein</fullName>
    </submittedName>
</protein>
<sequence>MDRRRTHTHRIFLAVFLLAQTTGFNGEGASGARRAIEILAGQKSDALIPPLQAAVSANGDTIADVD</sequence>
<gene>
    <name evidence="1" type="ORF">GTK09_13670</name>
</gene>
<proteinExistence type="predicted"/>
<comment type="caution">
    <text evidence="1">The sequence shown here is derived from an EMBL/GenBank/DDBJ whole genome shotgun (WGS) entry which is preliminary data.</text>
</comment>
<evidence type="ECO:0000313" key="1">
    <source>
        <dbReference type="EMBL" id="NDW05473.1"/>
    </source>
</evidence>
<dbReference type="AlphaFoldDB" id="A0A6N9T295"/>
<evidence type="ECO:0000313" key="2">
    <source>
        <dbReference type="Proteomes" id="UP000469011"/>
    </source>
</evidence>
<keyword evidence="2" id="KW-1185">Reference proteome</keyword>
<dbReference type="EMBL" id="JAAAMG010000010">
    <property type="protein sequence ID" value="NDW05473.1"/>
    <property type="molecule type" value="Genomic_DNA"/>
</dbReference>
<dbReference type="Proteomes" id="UP000469011">
    <property type="component" value="Unassembled WGS sequence"/>
</dbReference>
<organism evidence="1 2">
    <name type="scientific">Jiella pacifica</name>
    <dbReference type="NCBI Taxonomy" id="2696469"/>
    <lineage>
        <taxon>Bacteria</taxon>
        <taxon>Pseudomonadati</taxon>
        <taxon>Pseudomonadota</taxon>
        <taxon>Alphaproteobacteria</taxon>
        <taxon>Hyphomicrobiales</taxon>
        <taxon>Aurantimonadaceae</taxon>
        <taxon>Jiella</taxon>
    </lineage>
</organism>
<reference evidence="1 2" key="1">
    <citation type="submission" date="2020-01" db="EMBL/GenBank/DDBJ databases">
        <title>Jiella pacifica sp. nov.</title>
        <authorList>
            <person name="Xue Z."/>
            <person name="Zhu S."/>
            <person name="Chen J."/>
            <person name="Yang J."/>
        </authorList>
    </citation>
    <scope>NUCLEOTIDE SEQUENCE [LARGE SCALE GENOMIC DNA]</scope>
    <source>
        <strain evidence="1 2">40Bstr34</strain>
    </source>
</reference>
<accession>A0A6N9T295</accession>
<dbReference type="RefSeq" id="WP_163463726.1">
    <property type="nucleotide sequence ID" value="NZ_JAAAMG010000010.1"/>
</dbReference>
<name>A0A6N9T295_9HYPH</name>